<evidence type="ECO:0000256" key="5">
    <source>
        <dbReference type="ARBA" id="ARBA00023136"/>
    </source>
</evidence>
<feature type="transmembrane region" description="Helical" evidence="6">
    <location>
        <begin position="83"/>
        <end position="104"/>
    </location>
</feature>
<keyword evidence="3 6" id="KW-0812">Transmembrane</keyword>
<dbReference type="Pfam" id="PF06271">
    <property type="entry name" value="RDD"/>
    <property type="match status" value="1"/>
</dbReference>
<dbReference type="InterPro" id="IPR010432">
    <property type="entry name" value="RDD"/>
</dbReference>
<sequence>MSSGKQGGPGGQRWTQTWLGGARSAGVDLGRPGERLGLPAEGSGSAAGYGRRLGALFIDWVIALLISTLLTRVLDWTPSQRSLTTLAVFALMSWILVGTAGVTIGKGVTGIRVARLGGGPVGPVWALVRAVLLVLVVPAMIWDRDYRGLHDRAADTVVVNR</sequence>
<reference evidence="8 9" key="1">
    <citation type="submission" date="2021-07" db="EMBL/GenBank/DDBJ databases">
        <title>Actinomadura sp. PM05-2 isolated from lichen.</title>
        <authorList>
            <person name="Somphong A."/>
            <person name="Phongsopitanun W."/>
            <person name="Tanasupawat S."/>
            <person name="Peongsungnone V."/>
        </authorList>
    </citation>
    <scope>NUCLEOTIDE SEQUENCE [LARGE SCALE GENOMIC DNA]</scope>
    <source>
        <strain evidence="8 9">PM05-2</strain>
    </source>
</reference>
<evidence type="ECO:0000256" key="3">
    <source>
        <dbReference type="ARBA" id="ARBA00022692"/>
    </source>
</evidence>
<feature type="domain" description="RDD" evidence="7">
    <location>
        <begin position="47"/>
        <end position="154"/>
    </location>
</feature>
<gene>
    <name evidence="8" type="ORF">K1Y72_00395</name>
</gene>
<evidence type="ECO:0000256" key="2">
    <source>
        <dbReference type="ARBA" id="ARBA00022475"/>
    </source>
</evidence>
<evidence type="ECO:0000256" key="1">
    <source>
        <dbReference type="ARBA" id="ARBA00004651"/>
    </source>
</evidence>
<keyword evidence="4 6" id="KW-1133">Transmembrane helix</keyword>
<dbReference type="InterPro" id="IPR016795">
    <property type="entry name" value="UCP021697"/>
</dbReference>
<dbReference type="RefSeq" id="WP_220162076.1">
    <property type="nucleotide sequence ID" value="NZ_JAIBOA010000001.1"/>
</dbReference>
<evidence type="ECO:0000256" key="4">
    <source>
        <dbReference type="ARBA" id="ARBA00022989"/>
    </source>
</evidence>
<evidence type="ECO:0000313" key="8">
    <source>
        <dbReference type="EMBL" id="MBW8480805.1"/>
    </source>
</evidence>
<evidence type="ECO:0000256" key="6">
    <source>
        <dbReference type="SAM" id="Phobius"/>
    </source>
</evidence>
<accession>A0ABS7FKN3</accession>
<dbReference type="PIRSF" id="PIRSF021697">
    <property type="entry name" value="UCP021697"/>
    <property type="match status" value="1"/>
</dbReference>
<comment type="caution">
    <text evidence="8">The sequence shown here is derived from an EMBL/GenBank/DDBJ whole genome shotgun (WGS) entry which is preliminary data.</text>
</comment>
<dbReference type="EMBL" id="JAIBOA010000001">
    <property type="protein sequence ID" value="MBW8480805.1"/>
    <property type="molecule type" value="Genomic_DNA"/>
</dbReference>
<feature type="transmembrane region" description="Helical" evidence="6">
    <location>
        <begin position="124"/>
        <end position="142"/>
    </location>
</feature>
<organism evidence="8 9">
    <name type="scientific">Actinomadura parmotrematis</name>
    <dbReference type="NCBI Taxonomy" id="2864039"/>
    <lineage>
        <taxon>Bacteria</taxon>
        <taxon>Bacillati</taxon>
        <taxon>Actinomycetota</taxon>
        <taxon>Actinomycetes</taxon>
        <taxon>Streptosporangiales</taxon>
        <taxon>Thermomonosporaceae</taxon>
        <taxon>Actinomadura</taxon>
    </lineage>
</organism>
<dbReference type="Proteomes" id="UP000774570">
    <property type="component" value="Unassembled WGS sequence"/>
</dbReference>
<dbReference type="PANTHER" id="PTHR36115:SF6">
    <property type="entry name" value="PROLINE-RICH ANTIGEN HOMOLOG"/>
    <property type="match status" value="1"/>
</dbReference>
<feature type="transmembrane region" description="Helical" evidence="6">
    <location>
        <begin position="53"/>
        <end position="71"/>
    </location>
</feature>
<evidence type="ECO:0000259" key="7">
    <source>
        <dbReference type="Pfam" id="PF06271"/>
    </source>
</evidence>
<dbReference type="PANTHER" id="PTHR36115">
    <property type="entry name" value="PROLINE-RICH ANTIGEN HOMOLOG-RELATED"/>
    <property type="match status" value="1"/>
</dbReference>
<name>A0ABS7FKN3_9ACTN</name>
<evidence type="ECO:0000313" key="9">
    <source>
        <dbReference type="Proteomes" id="UP000774570"/>
    </source>
</evidence>
<keyword evidence="9" id="KW-1185">Reference proteome</keyword>
<dbReference type="InterPro" id="IPR051791">
    <property type="entry name" value="Pra-immunoreactive"/>
</dbReference>
<proteinExistence type="predicted"/>
<protein>
    <submittedName>
        <fullName evidence="8">RDD family protein</fullName>
    </submittedName>
</protein>
<keyword evidence="2" id="KW-1003">Cell membrane</keyword>
<comment type="subcellular location">
    <subcellularLocation>
        <location evidence="1">Cell membrane</location>
        <topology evidence="1">Multi-pass membrane protein</topology>
    </subcellularLocation>
</comment>
<keyword evidence="5 6" id="KW-0472">Membrane</keyword>